<protein>
    <submittedName>
        <fullName evidence="1">Uncharacterized protein</fullName>
    </submittedName>
</protein>
<dbReference type="KEGG" id="tet:TTHERM_00196240"/>
<dbReference type="AlphaFoldDB" id="Q23K10"/>
<dbReference type="GeneID" id="7825822"/>
<keyword evidence="2" id="KW-1185">Reference proteome</keyword>
<evidence type="ECO:0000313" key="1">
    <source>
        <dbReference type="EMBL" id="EAR97033.1"/>
    </source>
</evidence>
<accession>Q23K10</accession>
<organism evidence="1 2">
    <name type="scientific">Tetrahymena thermophila (strain SB210)</name>
    <dbReference type="NCBI Taxonomy" id="312017"/>
    <lineage>
        <taxon>Eukaryota</taxon>
        <taxon>Sar</taxon>
        <taxon>Alveolata</taxon>
        <taxon>Ciliophora</taxon>
        <taxon>Intramacronucleata</taxon>
        <taxon>Oligohymenophorea</taxon>
        <taxon>Hymenostomatida</taxon>
        <taxon>Tetrahymenina</taxon>
        <taxon>Tetrahymenidae</taxon>
        <taxon>Tetrahymena</taxon>
    </lineage>
</organism>
<dbReference type="EMBL" id="GG662673">
    <property type="protein sequence ID" value="EAR97033.1"/>
    <property type="molecule type" value="Genomic_DNA"/>
</dbReference>
<reference evidence="2" key="1">
    <citation type="journal article" date="2006" name="PLoS Biol.">
        <title>Macronuclear genome sequence of the ciliate Tetrahymena thermophila, a model eukaryote.</title>
        <authorList>
            <person name="Eisen J.A."/>
            <person name="Coyne R.S."/>
            <person name="Wu M."/>
            <person name="Wu D."/>
            <person name="Thiagarajan M."/>
            <person name="Wortman J.R."/>
            <person name="Badger J.H."/>
            <person name="Ren Q."/>
            <person name="Amedeo P."/>
            <person name="Jones K.M."/>
            <person name="Tallon L.J."/>
            <person name="Delcher A.L."/>
            <person name="Salzberg S.L."/>
            <person name="Silva J.C."/>
            <person name="Haas B.J."/>
            <person name="Majoros W.H."/>
            <person name="Farzad M."/>
            <person name="Carlton J.M."/>
            <person name="Smith R.K. Jr."/>
            <person name="Garg J."/>
            <person name="Pearlman R.E."/>
            <person name="Karrer K.M."/>
            <person name="Sun L."/>
            <person name="Manning G."/>
            <person name="Elde N.C."/>
            <person name="Turkewitz A.P."/>
            <person name="Asai D.J."/>
            <person name="Wilkes D.E."/>
            <person name="Wang Y."/>
            <person name="Cai H."/>
            <person name="Collins K."/>
            <person name="Stewart B.A."/>
            <person name="Lee S.R."/>
            <person name="Wilamowska K."/>
            <person name="Weinberg Z."/>
            <person name="Ruzzo W.L."/>
            <person name="Wloga D."/>
            <person name="Gaertig J."/>
            <person name="Frankel J."/>
            <person name="Tsao C.-C."/>
            <person name="Gorovsky M.A."/>
            <person name="Keeling P.J."/>
            <person name="Waller R.F."/>
            <person name="Patron N.J."/>
            <person name="Cherry J.M."/>
            <person name="Stover N.A."/>
            <person name="Krieger C.J."/>
            <person name="del Toro C."/>
            <person name="Ryder H.F."/>
            <person name="Williamson S.C."/>
            <person name="Barbeau R.A."/>
            <person name="Hamilton E.P."/>
            <person name="Orias E."/>
        </authorList>
    </citation>
    <scope>NUCLEOTIDE SEQUENCE [LARGE SCALE GENOMIC DNA]</scope>
    <source>
        <strain evidence="2">SB210</strain>
    </source>
</reference>
<name>Q23K10_TETTS</name>
<dbReference type="Proteomes" id="UP000009168">
    <property type="component" value="Unassembled WGS sequence"/>
</dbReference>
<sequence>MASMDGNYKVFVKNSEFEQTKEVQKQFDENEIDFPSKLNVTVSNSDPSRSLRTSKKITSYLLRNLKNENADQIKTFQELSQRINQSILENIKNAGCFRDVSVEGEFQNQINKYQYDQLDLKFRFTEDPIFSCDYGVSIDQKQRNFGIVLMPQFTNMLGQCESIVFRMRKSYFDFNKELKLFSSFTFPYFSPESCIQEYEFGMADRQVLNDLRTKMFKFRGNFYLKKDPRFKLAVSTTSHHYSPDITATNVLAHNGSIFDQTMQTYQNLVFKATFTDKTQIQQEFNTQQMTQVSAKLGIGSNMSLFAKARYLNMKQKLHQIQIGETKIPAMAQNQFQAGCVFSKNNLHFSENFTLTNQPSYKNIDLQDKNINSTNFGSRYFLTNQFKYYFLKFPFLQKVDILPFLHLYTAFVPTNLNLNQENKLSSLIKQNVRLSAGIGLTYEINEFDKIDFIYSFADFIPQDKKDNFCKFQLNFY</sequence>
<dbReference type="InParanoid" id="Q23K10"/>
<evidence type="ECO:0000313" key="2">
    <source>
        <dbReference type="Proteomes" id="UP000009168"/>
    </source>
</evidence>
<gene>
    <name evidence="1" type="ORF">TTHERM_00196240</name>
</gene>
<dbReference type="HOGENOM" id="CLU_575560_0_0_1"/>
<proteinExistence type="predicted"/>
<dbReference type="RefSeq" id="XP_001017278.1">
    <property type="nucleotide sequence ID" value="XM_001017278.1"/>
</dbReference>